<accession>A0ABU2T2N6</accession>
<sequence>MRASLLVAGEADEGLLLGVLRELNIEDVWVLHNDLGDRFMLDPVPDFVVGVLTDDESSPRSKNKTFTNGEVSLRLGLTAGRGVPALAIVPPTSEMRSPDPLIMVAACDVHVRQALADHLWAFTAALDLPPSSSTPPVPIERGLKNADEYLAVLDQLERGSRGFGGQFERLMGRVLMSAGAAVAETKGSLGDRVDLAFVPSGGSTDIILVELKAGHLSEATLSGAEEQLQRFVIERQAKYGIVLYHDTYGRSLPSRHSTPLIVRMSARELIQRLAVEPLPKVLDAAVVEAVGRM</sequence>
<keyword evidence="2" id="KW-1185">Reference proteome</keyword>
<evidence type="ECO:0000313" key="1">
    <source>
        <dbReference type="EMBL" id="MDT0454455.1"/>
    </source>
</evidence>
<dbReference type="Proteomes" id="UP001180551">
    <property type="component" value="Unassembled WGS sequence"/>
</dbReference>
<evidence type="ECO:0008006" key="3">
    <source>
        <dbReference type="Google" id="ProtNLM"/>
    </source>
</evidence>
<organism evidence="1 2">
    <name type="scientific">Streptomyces mooreae</name>
    <dbReference type="NCBI Taxonomy" id="3075523"/>
    <lineage>
        <taxon>Bacteria</taxon>
        <taxon>Bacillati</taxon>
        <taxon>Actinomycetota</taxon>
        <taxon>Actinomycetes</taxon>
        <taxon>Kitasatosporales</taxon>
        <taxon>Streptomycetaceae</taxon>
        <taxon>Streptomyces</taxon>
    </lineage>
</organism>
<comment type="caution">
    <text evidence="1">The sequence shown here is derived from an EMBL/GenBank/DDBJ whole genome shotgun (WGS) entry which is preliminary data.</text>
</comment>
<name>A0ABU2T2N6_9ACTN</name>
<reference evidence="1" key="1">
    <citation type="submission" date="2024-05" db="EMBL/GenBank/DDBJ databases">
        <title>30 novel species of actinomycetes from the DSMZ collection.</title>
        <authorList>
            <person name="Nouioui I."/>
        </authorList>
    </citation>
    <scope>NUCLEOTIDE SEQUENCE</scope>
    <source>
        <strain evidence="1">DSM 41527</strain>
    </source>
</reference>
<dbReference type="EMBL" id="JAVRFE010000001">
    <property type="protein sequence ID" value="MDT0454455.1"/>
    <property type="molecule type" value="Genomic_DNA"/>
</dbReference>
<protein>
    <recommendedName>
        <fullName evidence="3">Restriction endonuclease type IV Mrr domain-containing protein</fullName>
    </recommendedName>
</protein>
<dbReference type="RefSeq" id="WP_311621873.1">
    <property type="nucleotide sequence ID" value="NZ_JAVRFE010000001.1"/>
</dbReference>
<evidence type="ECO:0000313" key="2">
    <source>
        <dbReference type="Proteomes" id="UP001180551"/>
    </source>
</evidence>
<gene>
    <name evidence="1" type="ORF">RM550_01730</name>
</gene>
<proteinExistence type="predicted"/>